<dbReference type="Proteomes" id="UP001470230">
    <property type="component" value="Unassembled WGS sequence"/>
</dbReference>
<accession>A0ABR2JSY7</accession>
<feature type="region of interest" description="Disordered" evidence="2">
    <location>
        <begin position="737"/>
        <end position="761"/>
    </location>
</feature>
<gene>
    <name evidence="3" type="ORF">M9Y10_004283</name>
</gene>
<feature type="compositionally biased region" description="Acidic residues" evidence="2">
    <location>
        <begin position="805"/>
        <end position="817"/>
    </location>
</feature>
<feature type="compositionally biased region" description="Low complexity" evidence="2">
    <location>
        <begin position="775"/>
        <end position="788"/>
    </location>
</feature>
<evidence type="ECO:0000256" key="1">
    <source>
        <dbReference type="SAM" id="Coils"/>
    </source>
</evidence>
<name>A0ABR2JSY7_9EUKA</name>
<feature type="compositionally biased region" description="Polar residues" evidence="2">
    <location>
        <begin position="95"/>
        <end position="111"/>
    </location>
</feature>
<evidence type="ECO:0000256" key="2">
    <source>
        <dbReference type="SAM" id="MobiDB-lite"/>
    </source>
</evidence>
<dbReference type="EMBL" id="JAPFFF010000010">
    <property type="protein sequence ID" value="KAK8881541.1"/>
    <property type="molecule type" value="Genomic_DNA"/>
</dbReference>
<feature type="compositionally biased region" description="Low complexity" evidence="2">
    <location>
        <begin position="737"/>
        <end position="755"/>
    </location>
</feature>
<sequence>MFGAEGDRITAMRAQQQQQYAEDLRRQIEEKQNKALRQKRTPPSYSTTTNDTMQDTINSINFNSNSPKNNNGNNNNNNINSPNTNNFNVRPPNMARQNQAPRGTNYMSPSRNDNYSNDTNTNYSNNNDFNDNYSNDNNYGNNYQSRITNYGSSHEDYYSIPTTPTIAPLSLNVQPPSSVMTTTYMLGPTTTMTRGALNTDKSTFPTRIDSLETRLFNLREELTVRTEKVNEFNDSIFPSIGRDINDLRNKIELESSQDIPIKTQPVRNFIKEQRNLIENANQIQREAHSNIGSSFSELNAKINGFLPQFNDLQETTKSSFVTLRGDISRQRNMLETSNSKIGKIDSQDRSIVSKLSAQNEDFNQIDQGLTQSFDNFQVNTNEIMLNISSQLAYDIQSESQKREVVSTKLQSQVSEVNNRSKSAISRLSQNISQLDFKDSLEEISKQIASAMNVTNNDTDVKLTDLTRRFDSFLANCEENFVSIQNETVSTIDAIRKNHMGSKDVLEDCLEQEIRVRTKNANEIMTKYAQFRELVQQEEKLQMENCNRNFNDLTFQIKSSINDQTTPMYKDVHGAVYLISHIEETEAKLDKIERMINDANNNLRGKMSAFQIQFKNFLIQINNDRNSMMSKFDQIDKKIDLLQQKNNKNSILKRTEIYAIQKVIETGLDAKVTSIEEEISQILKQIAAIQFPQQKVESESSRPNSSRKSRRSKKSNTDGRTEGSILLESLVNENNNKKANTCLNNNQNKTNTKGHTIIGEPDNSLFLTNNKTMEITTDTDTDANTNASKNDNEEETNSNNYNDDAVKEEEDVGNDADENYSKIGSNVWLETCQKFHFVPPEDIFDNPEADENNDSKSPKNGDKKASTVKFALDINANASDNDNDNNIALASGRTKSLSMPKLSIQGANQKSKFKVDTSFSSNSIKQHLLSVNGKRSKESTSMSNSSSSANQRDESPLTTAEVKLPFSRTNEIEQVLKPEALATLPPHSMSQVIQSPNKIISDDSMMIEEEEEEGEEDETNGKSGLSELEQVPPELTAEGNNIEEFKFNPNDFKIDLNIGNKNKNAGQLEQKVDNLGTIMLGNMKNNDGGNKAEEKEGEINFEEDDDETEDDNENEDA</sequence>
<feature type="compositionally biased region" description="Basic and acidic residues" evidence="2">
    <location>
        <begin position="852"/>
        <end position="863"/>
    </location>
</feature>
<feature type="compositionally biased region" description="Acidic residues" evidence="2">
    <location>
        <begin position="1006"/>
        <end position="1017"/>
    </location>
</feature>
<proteinExistence type="predicted"/>
<feature type="compositionally biased region" description="Low complexity" evidence="2">
    <location>
        <begin position="112"/>
        <end position="121"/>
    </location>
</feature>
<feature type="compositionally biased region" description="Acidic residues" evidence="2">
    <location>
        <begin position="1098"/>
        <end position="1116"/>
    </location>
</feature>
<feature type="region of interest" description="Disordered" evidence="2">
    <location>
        <begin position="774"/>
        <end position="817"/>
    </location>
</feature>
<evidence type="ECO:0000313" key="3">
    <source>
        <dbReference type="EMBL" id="KAK8881541.1"/>
    </source>
</evidence>
<keyword evidence="1" id="KW-0175">Coiled coil</keyword>
<reference evidence="3 4" key="1">
    <citation type="submission" date="2024-04" db="EMBL/GenBank/DDBJ databases">
        <title>Tritrichomonas musculus Genome.</title>
        <authorList>
            <person name="Alves-Ferreira E."/>
            <person name="Grigg M."/>
            <person name="Lorenzi H."/>
            <person name="Galac M."/>
        </authorList>
    </citation>
    <scope>NUCLEOTIDE SEQUENCE [LARGE SCALE GENOMIC DNA]</scope>
    <source>
        <strain evidence="3 4">EAF2021</strain>
    </source>
</reference>
<comment type="caution">
    <text evidence="3">The sequence shown here is derived from an EMBL/GenBank/DDBJ whole genome shotgun (WGS) entry which is preliminary data.</text>
</comment>
<evidence type="ECO:0000313" key="4">
    <source>
        <dbReference type="Proteomes" id="UP001470230"/>
    </source>
</evidence>
<feature type="region of interest" description="Disordered" evidence="2">
    <location>
        <begin position="691"/>
        <end position="724"/>
    </location>
</feature>
<organism evidence="3 4">
    <name type="scientific">Tritrichomonas musculus</name>
    <dbReference type="NCBI Taxonomy" id="1915356"/>
    <lineage>
        <taxon>Eukaryota</taxon>
        <taxon>Metamonada</taxon>
        <taxon>Parabasalia</taxon>
        <taxon>Tritrichomonadida</taxon>
        <taxon>Tritrichomonadidae</taxon>
        <taxon>Tritrichomonas</taxon>
    </lineage>
</organism>
<protein>
    <submittedName>
        <fullName evidence="3">Uncharacterized protein</fullName>
    </submittedName>
</protein>
<feature type="compositionally biased region" description="Basic residues" evidence="2">
    <location>
        <begin position="704"/>
        <end position="713"/>
    </location>
</feature>
<feature type="coiled-coil region" evidence="1">
    <location>
        <begin position="581"/>
        <end position="608"/>
    </location>
</feature>
<feature type="compositionally biased region" description="Low complexity" evidence="2">
    <location>
        <begin position="58"/>
        <end position="88"/>
    </location>
</feature>
<feature type="region of interest" description="Disordered" evidence="2">
    <location>
        <begin position="838"/>
        <end position="863"/>
    </location>
</feature>
<feature type="compositionally biased region" description="Acidic residues" evidence="2">
    <location>
        <begin position="841"/>
        <end position="851"/>
    </location>
</feature>
<keyword evidence="4" id="KW-1185">Reference proteome</keyword>
<feature type="compositionally biased region" description="Polar residues" evidence="2">
    <location>
        <begin position="41"/>
        <end position="57"/>
    </location>
</feature>
<feature type="region of interest" description="Disordered" evidence="2">
    <location>
        <begin position="32"/>
        <end position="121"/>
    </location>
</feature>
<feature type="compositionally biased region" description="Low complexity" evidence="2">
    <location>
        <begin position="938"/>
        <end position="947"/>
    </location>
</feature>
<feature type="region of interest" description="Disordered" evidence="2">
    <location>
        <begin position="926"/>
        <end position="959"/>
    </location>
</feature>
<feature type="region of interest" description="Disordered" evidence="2">
    <location>
        <begin position="1080"/>
        <end position="1116"/>
    </location>
</feature>
<feature type="region of interest" description="Disordered" evidence="2">
    <location>
        <begin position="1006"/>
        <end position="1032"/>
    </location>
</feature>